<dbReference type="Pfam" id="PF08543">
    <property type="entry name" value="Phos_pyr_kin"/>
    <property type="match status" value="1"/>
</dbReference>
<evidence type="ECO:0000256" key="1">
    <source>
        <dbReference type="ARBA" id="ARBA00012104"/>
    </source>
</evidence>
<dbReference type="InterPro" id="IPR004625">
    <property type="entry name" value="PyrdxlKinase"/>
</dbReference>
<protein>
    <recommendedName>
        <fullName evidence="1">pyridoxal kinase</fullName>
        <ecNumber evidence="1">2.7.1.35</ecNumber>
    </recommendedName>
</protein>
<evidence type="ECO:0000259" key="6">
    <source>
        <dbReference type="Pfam" id="PF08543"/>
    </source>
</evidence>
<dbReference type="CDD" id="cd01173">
    <property type="entry name" value="pyridoxal_pyridoxamine_kinase"/>
    <property type="match status" value="1"/>
</dbReference>
<dbReference type="GO" id="GO:0008478">
    <property type="term" value="F:pyridoxal kinase activity"/>
    <property type="evidence" value="ECO:0007669"/>
    <property type="project" value="UniProtKB-EC"/>
</dbReference>
<evidence type="ECO:0000256" key="5">
    <source>
        <dbReference type="ARBA" id="ARBA00022840"/>
    </source>
</evidence>
<keyword evidence="4 7" id="KW-0418">Kinase</keyword>
<dbReference type="GO" id="GO:0005829">
    <property type="term" value="C:cytosol"/>
    <property type="evidence" value="ECO:0007669"/>
    <property type="project" value="TreeGrafter"/>
</dbReference>
<dbReference type="Gene3D" id="3.40.1190.20">
    <property type="match status" value="1"/>
</dbReference>
<keyword evidence="5" id="KW-0067">ATP-binding</keyword>
<evidence type="ECO:0000256" key="4">
    <source>
        <dbReference type="ARBA" id="ARBA00022777"/>
    </source>
</evidence>
<evidence type="ECO:0000313" key="7">
    <source>
        <dbReference type="EMBL" id="GAK55045.1"/>
    </source>
</evidence>
<dbReference type="InterPro" id="IPR013749">
    <property type="entry name" value="PM/HMP-P_kinase-1"/>
</dbReference>
<dbReference type="NCBIfam" id="NF005491">
    <property type="entry name" value="PRK07105.1"/>
    <property type="match status" value="1"/>
</dbReference>
<evidence type="ECO:0000313" key="8">
    <source>
        <dbReference type="Proteomes" id="UP000030661"/>
    </source>
</evidence>
<reference evidence="7 8" key="1">
    <citation type="journal article" date="2015" name="PeerJ">
        <title>First genomic representation of candidate bacterial phylum KSB3 points to enhanced environmental sensing as a trigger of wastewater bulking.</title>
        <authorList>
            <person name="Sekiguchi Y."/>
            <person name="Ohashi A."/>
            <person name="Parks D.H."/>
            <person name="Yamauchi T."/>
            <person name="Tyson G.W."/>
            <person name="Hugenholtz P."/>
        </authorList>
    </citation>
    <scope>NUCLEOTIDE SEQUENCE [LARGE SCALE GENOMIC DNA]</scope>
</reference>
<organism evidence="7 8">
    <name type="scientific">Vecturithrix granuli</name>
    <dbReference type="NCBI Taxonomy" id="1499967"/>
    <lineage>
        <taxon>Bacteria</taxon>
        <taxon>Candidatus Moduliflexota</taxon>
        <taxon>Candidatus Vecturitrichia</taxon>
        <taxon>Candidatus Vecturitrichales</taxon>
        <taxon>Candidatus Vecturitrichaceae</taxon>
        <taxon>Candidatus Vecturithrix</taxon>
    </lineage>
</organism>
<name>A0A0S6W5Z6_VECG1</name>
<dbReference type="PANTHER" id="PTHR10534">
    <property type="entry name" value="PYRIDOXAL KINASE"/>
    <property type="match status" value="1"/>
</dbReference>
<evidence type="ECO:0000256" key="2">
    <source>
        <dbReference type="ARBA" id="ARBA00022679"/>
    </source>
</evidence>
<dbReference type="GO" id="GO:0009443">
    <property type="term" value="P:pyridoxal 5'-phosphate salvage"/>
    <property type="evidence" value="ECO:0007669"/>
    <property type="project" value="InterPro"/>
</dbReference>
<evidence type="ECO:0000256" key="3">
    <source>
        <dbReference type="ARBA" id="ARBA00022741"/>
    </source>
</evidence>
<dbReference type="STRING" id="1499967.U27_01876"/>
<dbReference type="InterPro" id="IPR029056">
    <property type="entry name" value="Ribokinase-like"/>
</dbReference>
<dbReference type="Proteomes" id="UP000030661">
    <property type="component" value="Unassembled WGS sequence"/>
</dbReference>
<dbReference type="EC" id="2.7.1.35" evidence="1"/>
<feature type="domain" description="Pyridoxamine kinase/Phosphomethylpyrimidine kinase" evidence="6">
    <location>
        <begin position="73"/>
        <end position="259"/>
    </location>
</feature>
<sequence>MQPPVPRVAAIHDLSGFGRASLTVVIPILATMGIQVCPVPTGVFSTHGLFPGVKMNDLTDVLREYLEHWRSIGMTFDAIYSGFLNSARQIDVMTDFILDFSSRDQLIIIDPVLGDNGKLYGITDANMVARMQTYIGLADVITPNVTEAALLLGKPYRSIFDVVKIKEWLLEFAEKGPRITVFTSVPIGHTSRQKAVVAYNRDEGQFWRILYDEIPAAFPGTGDAFTSILTGSLLHGDSLPLAIDRAVQFLSIAIRTTFSYPSYPAREGILLERVLQHLHQPYIPGNIETL</sequence>
<keyword evidence="8" id="KW-1185">Reference proteome</keyword>
<dbReference type="GO" id="GO:0005524">
    <property type="term" value="F:ATP binding"/>
    <property type="evidence" value="ECO:0007669"/>
    <property type="project" value="UniProtKB-KW"/>
</dbReference>
<accession>A0A0S6W5Z6</accession>
<gene>
    <name evidence="7" type="ORF">U27_01876</name>
</gene>
<proteinExistence type="predicted"/>
<dbReference type="EMBL" id="DF820463">
    <property type="protein sequence ID" value="GAK55045.1"/>
    <property type="molecule type" value="Genomic_DNA"/>
</dbReference>
<dbReference type="HOGENOM" id="CLU_046496_2_0_0"/>
<dbReference type="SUPFAM" id="SSF53613">
    <property type="entry name" value="Ribokinase-like"/>
    <property type="match status" value="1"/>
</dbReference>
<dbReference type="eggNOG" id="COG2240">
    <property type="taxonomic scope" value="Bacteria"/>
</dbReference>
<dbReference type="PANTHER" id="PTHR10534:SF2">
    <property type="entry name" value="PYRIDOXAL KINASE"/>
    <property type="match status" value="1"/>
</dbReference>
<dbReference type="AlphaFoldDB" id="A0A0S6W5Z6"/>
<keyword evidence="3" id="KW-0547">Nucleotide-binding</keyword>
<keyword evidence="2" id="KW-0808">Transferase</keyword>